<keyword evidence="2" id="KW-1185">Reference proteome</keyword>
<organism evidence="1 2">
    <name type="scientific">Populus trichocarpa</name>
    <name type="common">Western balsam poplar</name>
    <name type="synonym">Populus balsamifera subsp. trichocarpa</name>
    <dbReference type="NCBI Taxonomy" id="3694"/>
    <lineage>
        <taxon>Eukaryota</taxon>
        <taxon>Viridiplantae</taxon>
        <taxon>Streptophyta</taxon>
        <taxon>Embryophyta</taxon>
        <taxon>Tracheophyta</taxon>
        <taxon>Spermatophyta</taxon>
        <taxon>Magnoliopsida</taxon>
        <taxon>eudicotyledons</taxon>
        <taxon>Gunneridae</taxon>
        <taxon>Pentapetalae</taxon>
        <taxon>rosids</taxon>
        <taxon>fabids</taxon>
        <taxon>Malpighiales</taxon>
        <taxon>Salicaceae</taxon>
        <taxon>Saliceae</taxon>
        <taxon>Populus</taxon>
    </lineage>
</organism>
<dbReference type="EMBL" id="CM009306">
    <property type="protein sequence ID" value="KAI9379258.1"/>
    <property type="molecule type" value="Genomic_DNA"/>
</dbReference>
<name>A0ACC0RPS4_POPTR</name>
<dbReference type="Proteomes" id="UP000006729">
    <property type="component" value="Chromosome 17"/>
</dbReference>
<evidence type="ECO:0000313" key="2">
    <source>
        <dbReference type="Proteomes" id="UP000006729"/>
    </source>
</evidence>
<comment type="caution">
    <text evidence="1">The sequence shown here is derived from an EMBL/GenBank/DDBJ whole genome shotgun (WGS) entry which is preliminary data.</text>
</comment>
<gene>
    <name evidence="1" type="ORF">POPTR_017G064901v4</name>
</gene>
<proteinExistence type="predicted"/>
<protein>
    <submittedName>
        <fullName evidence="1">Uncharacterized protein</fullName>
    </submittedName>
</protein>
<sequence length="172" mass="19459">MDRHHNEPNHEDEPNNAKFTRPLSGDGASTGKIFIGGLARERLLLVTQFIKHFGEYGEITDSVIMKDRKTEQPRGFGLVTYSDPSAVDQVIQDTHTINGKQVEIKRTIPKGAVGSKDFKTKKIFVGGIPAVATEDEFKEFFTQFGEVTEHQIMRDHSTNRSRGFRFITFDTE</sequence>
<evidence type="ECO:0000313" key="1">
    <source>
        <dbReference type="EMBL" id="KAI9379258.1"/>
    </source>
</evidence>
<accession>A0ACC0RPS4</accession>
<reference evidence="1 2" key="1">
    <citation type="journal article" date="2006" name="Science">
        <title>The genome of black cottonwood, Populus trichocarpa (Torr. &amp; Gray).</title>
        <authorList>
            <person name="Tuskan G.A."/>
            <person name="Difazio S."/>
            <person name="Jansson S."/>
            <person name="Bohlmann J."/>
            <person name="Grigoriev I."/>
            <person name="Hellsten U."/>
            <person name="Putnam N."/>
            <person name="Ralph S."/>
            <person name="Rombauts S."/>
            <person name="Salamov A."/>
            <person name="Schein J."/>
            <person name="Sterck L."/>
            <person name="Aerts A."/>
            <person name="Bhalerao R.R."/>
            <person name="Bhalerao R.P."/>
            <person name="Blaudez D."/>
            <person name="Boerjan W."/>
            <person name="Brun A."/>
            <person name="Brunner A."/>
            <person name="Busov V."/>
            <person name="Campbell M."/>
            <person name="Carlson J."/>
            <person name="Chalot M."/>
            <person name="Chapman J."/>
            <person name="Chen G.L."/>
            <person name="Cooper D."/>
            <person name="Coutinho P.M."/>
            <person name="Couturier J."/>
            <person name="Covert S."/>
            <person name="Cronk Q."/>
            <person name="Cunningham R."/>
            <person name="Davis J."/>
            <person name="Degroeve S."/>
            <person name="Dejardin A."/>
            <person name="Depamphilis C."/>
            <person name="Detter J."/>
            <person name="Dirks B."/>
            <person name="Dubchak I."/>
            <person name="Duplessis S."/>
            <person name="Ehlting J."/>
            <person name="Ellis B."/>
            <person name="Gendler K."/>
            <person name="Goodstein D."/>
            <person name="Gribskov M."/>
            <person name="Grimwood J."/>
            <person name="Groover A."/>
            <person name="Gunter L."/>
            <person name="Hamberger B."/>
            <person name="Heinze B."/>
            <person name="Helariutta Y."/>
            <person name="Henrissat B."/>
            <person name="Holligan D."/>
            <person name="Holt R."/>
            <person name="Huang W."/>
            <person name="Islam-Faridi N."/>
            <person name="Jones S."/>
            <person name="Jones-Rhoades M."/>
            <person name="Jorgensen R."/>
            <person name="Joshi C."/>
            <person name="Kangasjarvi J."/>
            <person name="Karlsson J."/>
            <person name="Kelleher C."/>
            <person name="Kirkpatrick R."/>
            <person name="Kirst M."/>
            <person name="Kohler A."/>
            <person name="Kalluri U."/>
            <person name="Larimer F."/>
            <person name="Leebens-Mack J."/>
            <person name="Leple J.C."/>
            <person name="Locascio P."/>
            <person name="Lou Y."/>
            <person name="Lucas S."/>
            <person name="Martin F."/>
            <person name="Montanini B."/>
            <person name="Napoli C."/>
            <person name="Nelson D.R."/>
            <person name="Nelson C."/>
            <person name="Nieminen K."/>
            <person name="Nilsson O."/>
            <person name="Pereda V."/>
            <person name="Peter G."/>
            <person name="Philippe R."/>
            <person name="Pilate G."/>
            <person name="Poliakov A."/>
            <person name="Razumovskaya J."/>
            <person name="Richardson P."/>
            <person name="Rinaldi C."/>
            <person name="Ritland K."/>
            <person name="Rouze P."/>
            <person name="Ryaboy D."/>
            <person name="Schmutz J."/>
            <person name="Schrader J."/>
            <person name="Segerman B."/>
            <person name="Shin H."/>
            <person name="Siddiqui A."/>
            <person name="Sterky F."/>
            <person name="Terry A."/>
            <person name="Tsai C.J."/>
            <person name="Uberbacher E."/>
            <person name="Unneberg P."/>
            <person name="Vahala J."/>
            <person name="Wall K."/>
            <person name="Wessler S."/>
            <person name="Yang G."/>
            <person name="Yin T."/>
            <person name="Douglas C."/>
            <person name="Marra M."/>
            <person name="Sandberg G."/>
            <person name="Van de Peer Y."/>
            <person name="Rokhsar D."/>
        </authorList>
    </citation>
    <scope>NUCLEOTIDE SEQUENCE [LARGE SCALE GENOMIC DNA]</scope>
    <source>
        <strain evidence="2">cv. Nisqually</strain>
    </source>
</reference>